<dbReference type="InterPro" id="IPR032847">
    <property type="entry name" value="PRPF17"/>
</dbReference>
<evidence type="ECO:0000256" key="6">
    <source>
        <dbReference type="ARBA" id="ARBA00023187"/>
    </source>
</evidence>
<dbReference type="InterPro" id="IPR020472">
    <property type="entry name" value="WD40_PAC1"/>
</dbReference>
<evidence type="ECO:0000313" key="10">
    <source>
        <dbReference type="EMBL" id="CCA21897.1"/>
    </source>
</evidence>
<reference evidence="10" key="2">
    <citation type="submission" date="2011-02" db="EMBL/GenBank/DDBJ databases">
        <authorList>
            <person name="MacLean D."/>
        </authorList>
    </citation>
    <scope>NUCLEOTIDE SEQUENCE</scope>
</reference>
<dbReference type="EMBL" id="FR824182">
    <property type="protein sequence ID" value="CCA21897.1"/>
    <property type="molecule type" value="Genomic_DNA"/>
</dbReference>
<evidence type="ECO:0000256" key="9">
    <source>
        <dbReference type="PROSITE-ProRule" id="PRU00221"/>
    </source>
</evidence>
<feature type="repeat" description="WD" evidence="9">
    <location>
        <begin position="576"/>
        <end position="589"/>
    </location>
</feature>
<comment type="subcellular location">
    <subcellularLocation>
        <location evidence="1">Nucleus</location>
    </subcellularLocation>
</comment>
<keyword evidence="6" id="KW-0508">mRNA splicing</keyword>
<evidence type="ECO:0000256" key="8">
    <source>
        <dbReference type="ARBA" id="ARBA00068146"/>
    </source>
</evidence>
<dbReference type="InterPro" id="IPR015943">
    <property type="entry name" value="WD40/YVTN_repeat-like_dom_sf"/>
</dbReference>
<feature type="repeat" description="WD" evidence="9">
    <location>
        <begin position="295"/>
        <end position="329"/>
    </location>
</feature>
<dbReference type="PROSITE" id="PS50082">
    <property type="entry name" value="WD_REPEATS_2"/>
    <property type="match status" value="5"/>
</dbReference>
<keyword evidence="5" id="KW-0677">Repeat</keyword>
<feature type="repeat" description="WD" evidence="9">
    <location>
        <begin position="523"/>
        <end position="554"/>
    </location>
</feature>
<dbReference type="Pfam" id="PF00400">
    <property type="entry name" value="WD40"/>
    <property type="match status" value="5"/>
</dbReference>
<keyword evidence="3" id="KW-0507">mRNA processing</keyword>
<keyword evidence="7" id="KW-0539">Nucleus</keyword>
<reference evidence="10" key="1">
    <citation type="journal article" date="2011" name="PLoS Biol.">
        <title>Gene gain and loss during evolution of obligate parasitism in the white rust pathogen of Arabidopsis thaliana.</title>
        <authorList>
            <person name="Kemen E."/>
            <person name="Gardiner A."/>
            <person name="Schultz-Larsen T."/>
            <person name="Kemen A.C."/>
            <person name="Balmuth A.L."/>
            <person name="Robert-Seilaniantz A."/>
            <person name="Bailey K."/>
            <person name="Holub E."/>
            <person name="Studholme D.J."/>
            <person name="Maclean D."/>
            <person name="Jones J.D."/>
        </authorList>
    </citation>
    <scope>NUCLEOTIDE SEQUENCE</scope>
</reference>
<protein>
    <recommendedName>
        <fullName evidence="8">Pre-mRNA-processing factor 17</fullName>
    </recommendedName>
</protein>
<gene>
    <name evidence="10" type="primary">AlNc14C137G7129</name>
    <name evidence="10" type="ORF">ALNC14_080400</name>
</gene>
<dbReference type="InterPro" id="IPR036322">
    <property type="entry name" value="WD40_repeat_dom_sf"/>
</dbReference>
<dbReference type="AlphaFoldDB" id="F0WKU0"/>
<sequence>MPAIVSYPCSSDEEEQKEAHTVLSLARVDSAPPVSTLALPLLSSFDPKSKQLTRNVPIESSLAPVVGPAMELATTDKRLNQQEMGGAKQTLTGVIEPTSIDDVSFEAQYHTYNKFYSVNHSRLSMRVPTRIPPPPDLLDDEIESESIVSLQSAQETFFAQKNTKKHKKNSKTCIQMYGTNGQNGIWAPISDADGVKRLLQATTTEQPQHTPKPKRIAPSIEMDPDVDFDRMIEKKTAHLLPARLRPGQKAMEGNSSFLDAQEYDYLGRSWIEPPRTLKPNAEAEVFLPKRCIHKWLGHTKGVQAIEFFPKFGHLILSAGMDHTVRIWDVFNERKCKRVYEGHGGAIRGINFSSDGRQFLSCSFDRFIHLWDTETGKSIHQFTNRRVPYCIKFHPEENTNFVIGDSNNMIVQFDTRSGEIVQEYNHHLQAVNSVTFVDENRRFVSTSDDKKILIWEWGIPVPIKYISEPSMQSMPTVTLHPSGDFFAGQSLNNQIHVYSARDKIKFCRNKIFRGHSNAGYACQIGFAPNGHYLISGDADGKLCFWDWKSVKMYKKLNAHERGPCIGAIWHPIEASKVATCGWDGAIKLWD</sequence>
<name>F0WKU0_9STRA</name>
<dbReference type="SUPFAM" id="SSF50978">
    <property type="entry name" value="WD40 repeat-like"/>
    <property type="match status" value="1"/>
</dbReference>
<dbReference type="PROSITE" id="PS50294">
    <property type="entry name" value="WD_REPEATS_REGION"/>
    <property type="match status" value="3"/>
</dbReference>
<dbReference type="InterPro" id="IPR019775">
    <property type="entry name" value="WD40_repeat_CS"/>
</dbReference>
<keyword evidence="2 9" id="KW-0853">WD repeat</keyword>
<dbReference type="GO" id="GO:0003729">
    <property type="term" value="F:mRNA binding"/>
    <property type="evidence" value="ECO:0007669"/>
    <property type="project" value="TreeGrafter"/>
</dbReference>
<dbReference type="GO" id="GO:0000398">
    <property type="term" value="P:mRNA splicing, via spliceosome"/>
    <property type="evidence" value="ECO:0007669"/>
    <property type="project" value="InterPro"/>
</dbReference>
<evidence type="ECO:0000256" key="4">
    <source>
        <dbReference type="ARBA" id="ARBA00022728"/>
    </source>
</evidence>
<dbReference type="PRINTS" id="PR00320">
    <property type="entry name" value="GPROTEINBRPT"/>
</dbReference>
<organism evidence="10">
    <name type="scientific">Albugo laibachii Nc14</name>
    <dbReference type="NCBI Taxonomy" id="890382"/>
    <lineage>
        <taxon>Eukaryota</taxon>
        <taxon>Sar</taxon>
        <taxon>Stramenopiles</taxon>
        <taxon>Oomycota</taxon>
        <taxon>Peronosporomycetes</taxon>
        <taxon>Albuginales</taxon>
        <taxon>Albuginaceae</taxon>
        <taxon>Albugo</taxon>
    </lineage>
</organism>
<dbReference type="SMART" id="SM00320">
    <property type="entry name" value="WD40"/>
    <property type="match status" value="6"/>
</dbReference>
<dbReference type="CDD" id="cd00200">
    <property type="entry name" value="WD40"/>
    <property type="match status" value="1"/>
</dbReference>
<proteinExistence type="predicted"/>
<feature type="repeat" description="WD" evidence="9">
    <location>
        <begin position="339"/>
        <end position="380"/>
    </location>
</feature>
<keyword evidence="4" id="KW-0747">Spliceosome</keyword>
<evidence type="ECO:0000256" key="5">
    <source>
        <dbReference type="ARBA" id="ARBA00022737"/>
    </source>
</evidence>
<dbReference type="HOGENOM" id="CLU_022571_2_1_1"/>
<dbReference type="GO" id="GO:0071013">
    <property type="term" value="C:catalytic step 2 spliceosome"/>
    <property type="evidence" value="ECO:0007669"/>
    <property type="project" value="InterPro"/>
</dbReference>
<dbReference type="PANTHER" id="PTHR43979">
    <property type="entry name" value="PRE-MRNA-PROCESSING FACTOR 17"/>
    <property type="match status" value="1"/>
</dbReference>
<accession>F0WKU0</accession>
<dbReference type="FunFam" id="2.130.10.10:FF:000034">
    <property type="entry name" value="Pre-mRNA-processing factor 17, putative"/>
    <property type="match status" value="1"/>
</dbReference>
<dbReference type="Gene3D" id="2.130.10.10">
    <property type="entry name" value="YVTN repeat-like/Quinoprotein amine dehydrogenase"/>
    <property type="match status" value="1"/>
</dbReference>
<feature type="repeat" description="WD" evidence="9">
    <location>
        <begin position="423"/>
        <end position="455"/>
    </location>
</feature>
<dbReference type="PROSITE" id="PS00678">
    <property type="entry name" value="WD_REPEATS_1"/>
    <property type="match status" value="1"/>
</dbReference>
<dbReference type="InterPro" id="IPR001680">
    <property type="entry name" value="WD40_rpt"/>
</dbReference>
<dbReference type="PANTHER" id="PTHR43979:SF1">
    <property type="entry name" value="PRE-MRNA-PROCESSING FACTOR 17"/>
    <property type="match status" value="1"/>
</dbReference>
<evidence type="ECO:0000256" key="3">
    <source>
        <dbReference type="ARBA" id="ARBA00022664"/>
    </source>
</evidence>
<evidence type="ECO:0000256" key="7">
    <source>
        <dbReference type="ARBA" id="ARBA00023242"/>
    </source>
</evidence>
<evidence type="ECO:0000256" key="1">
    <source>
        <dbReference type="ARBA" id="ARBA00004123"/>
    </source>
</evidence>
<evidence type="ECO:0000256" key="2">
    <source>
        <dbReference type="ARBA" id="ARBA00022574"/>
    </source>
</evidence>